<feature type="transmembrane region" description="Helical" evidence="10">
    <location>
        <begin position="296"/>
        <end position="319"/>
    </location>
</feature>
<feature type="transmembrane region" description="Helical" evidence="10">
    <location>
        <begin position="6"/>
        <end position="24"/>
    </location>
</feature>
<keyword evidence="6 10" id="KW-0812">Transmembrane</keyword>
<feature type="transmembrane region" description="Helical" evidence="10">
    <location>
        <begin position="460"/>
        <end position="479"/>
    </location>
</feature>
<dbReference type="InterPro" id="IPR004856">
    <property type="entry name" value="Glyco_trans_ALG6/ALG8"/>
</dbReference>
<dbReference type="GO" id="GO:0042283">
    <property type="term" value="F:dolichyl pyrophosphate Glc1Man9GlcNAc2 alpha-1,3-glucosyltransferase activity"/>
    <property type="evidence" value="ECO:0007669"/>
    <property type="project" value="TreeGrafter"/>
</dbReference>
<dbReference type="Proteomes" id="UP000008792">
    <property type="component" value="Unassembled WGS sequence"/>
</dbReference>
<evidence type="ECO:0000256" key="6">
    <source>
        <dbReference type="ARBA" id="ARBA00022692"/>
    </source>
</evidence>
<evidence type="ECO:0000256" key="1">
    <source>
        <dbReference type="ARBA" id="ARBA00004477"/>
    </source>
</evidence>
<evidence type="ECO:0000256" key="2">
    <source>
        <dbReference type="ARBA" id="ARBA00004922"/>
    </source>
</evidence>
<gene>
    <name evidence="11" type="primary">Dvir\GJ16548</name>
    <name evidence="11" type="ORF">Dvir_GJ16548</name>
</gene>
<dbReference type="PANTHER" id="PTHR12413:SF2">
    <property type="entry name" value="DOLICHYL PYROPHOSPHATE GLC1MAN9GLCNAC2 ALPHA-1,3-GLUCOSYLTRANSFERASE-RELATED"/>
    <property type="match status" value="1"/>
</dbReference>
<protein>
    <recommendedName>
        <fullName evidence="10">Alpha-1,3-glucosyltransferase</fullName>
        <ecNumber evidence="10">2.4.1.-</ecNumber>
    </recommendedName>
</protein>
<dbReference type="OrthoDB" id="1689333at2759"/>
<dbReference type="InParanoid" id="B4M6Z4"/>
<keyword evidence="9 10" id="KW-0472">Membrane</keyword>
<keyword evidence="4 10" id="KW-0328">Glycosyltransferase</keyword>
<dbReference type="EC" id="2.4.1.-" evidence="10"/>
<evidence type="ECO:0000256" key="7">
    <source>
        <dbReference type="ARBA" id="ARBA00022824"/>
    </source>
</evidence>
<feature type="transmembrane region" description="Helical" evidence="10">
    <location>
        <begin position="377"/>
        <end position="394"/>
    </location>
</feature>
<dbReference type="UniPathway" id="UPA00378"/>
<dbReference type="PhylomeDB" id="B4M6Z4"/>
<comment type="subcellular location">
    <subcellularLocation>
        <location evidence="1 10">Endoplasmic reticulum membrane</location>
        <topology evidence="1 10">Multi-pass membrane protein</topology>
    </subcellularLocation>
</comment>
<evidence type="ECO:0000313" key="12">
    <source>
        <dbReference type="Proteomes" id="UP000008792"/>
    </source>
</evidence>
<dbReference type="PANTHER" id="PTHR12413">
    <property type="entry name" value="DOLICHYL GLYCOSYLTRANSFERASE"/>
    <property type="match status" value="1"/>
</dbReference>
<evidence type="ECO:0000256" key="10">
    <source>
        <dbReference type="RuleBase" id="RU363110"/>
    </source>
</evidence>
<keyword evidence="12" id="KW-1185">Reference proteome</keyword>
<dbReference type="HOGENOM" id="CLU_022045_2_0_1"/>
<dbReference type="GO" id="GO:0006487">
    <property type="term" value="P:protein N-linked glycosylation"/>
    <property type="evidence" value="ECO:0007669"/>
    <property type="project" value="TreeGrafter"/>
</dbReference>
<keyword evidence="5 10" id="KW-0808">Transferase</keyword>
<dbReference type="Pfam" id="PF03155">
    <property type="entry name" value="Alg6_Alg8"/>
    <property type="match status" value="1"/>
</dbReference>
<dbReference type="FunCoup" id="B4M6Z4">
    <property type="interactions" value="2063"/>
</dbReference>
<dbReference type="STRING" id="7244.B4M6Z4"/>
<keyword evidence="7 10" id="KW-0256">Endoplasmic reticulum</keyword>
<dbReference type="OMA" id="YHSTDFD"/>
<evidence type="ECO:0000256" key="9">
    <source>
        <dbReference type="ARBA" id="ARBA00023136"/>
    </source>
</evidence>
<feature type="transmembrane region" description="Helical" evidence="10">
    <location>
        <begin position="355"/>
        <end position="370"/>
    </location>
</feature>
<accession>B4M6Z4</accession>
<name>B4M6Z4_DROVI</name>
<dbReference type="GO" id="GO:0005789">
    <property type="term" value="C:endoplasmic reticulum membrane"/>
    <property type="evidence" value="ECO:0007669"/>
    <property type="project" value="UniProtKB-SubCell"/>
</dbReference>
<comment type="pathway">
    <text evidence="2 10">Protein modification; protein glycosylation.</text>
</comment>
<feature type="transmembrane region" description="Helical" evidence="10">
    <location>
        <begin position="128"/>
        <end position="144"/>
    </location>
</feature>
<feature type="transmembrane region" description="Helical" evidence="10">
    <location>
        <begin position="217"/>
        <end position="236"/>
    </location>
</feature>
<comment type="similarity">
    <text evidence="3 10">Belongs to the ALG6/ALG8 glucosyltransferase family.</text>
</comment>
<proteinExistence type="inferred from homology"/>
<evidence type="ECO:0000256" key="3">
    <source>
        <dbReference type="ARBA" id="ARBA00008715"/>
    </source>
</evidence>
<feature type="transmembrane region" description="Helical" evidence="10">
    <location>
        <begin position="429"/>
        <end position="448"/>
    </location>
</feature>
<reference evidence="11 12" key="1">
    <citation type="journal article" date="2007" name="Nature">
        <title>Evolution of genes and genomes on the Drosophila phylogeny.</title>
        <authorList>
            <consortium name="Drosophila 12 Genomes Consortium"/>
            <person name="Clark A.G."/>
            <person name="Eisen M.B."/>
            <person name="Smith D.R."/>
            <person name="Bergman C.M."/>
            <person name="Oliver B."/>
            <person name="Markow T.A."/>
            <person name="Kaufman T.C."/>
            <person name="Kellis M."/>
            <person name="Gelbart W."/>
            <person name="Iyer V.N."/>
            <person name="Pollard D.A."/>
            <person name="Sackton T.B."/>
            <person name="Larracuente A.M."/>
            <person name="Singh N.D."/>
            <person name="Abad J.P."/>
            <person name="Abt D.N."/>
            <person name="Adryan B."/>
            <person name="Aguade M."/>
            <person name="Akashi H."/>
            <person name="Anderson W.W."/>
            <person name="Aquadro C.F."/>
            <person name="Ardell D.H."/>
            <person name="Arguello R."/>
            <person name="Artieri C.G."/>
            <person name="Barbash D.A."/>
            <person name="Barker D."/>
            <person name="Barsanti P."/>
            <person name="Batterham P."/>
            <person name="Batzoglou S."/>
            <person name="Begun D."/>
            <person name="Bhutkar A."/>
            <person name="Blanco E."/>
            <person name="Bosak S.A."/>
            <person name="Bradley R.K."/>
            <person name="Brand A.D."/>
            <person name="Brent M.R."/>
            <person name="Brooks A.N."/>
            <person name="Brown R.H."/>
            <person name="Butlin R.K."/>
            <person name="Caggese C."/>
            <person name="Calvi B.R."/>
            <person name="Bernardo de Carvalho A."/>
            <person name="Caspi A."/>
            <person name="Castrezana S."/>
            <person name="Celniker S.E."/>
            <person name="Chang J.L."/>
            <person name="Chapple C."/>
            <person name="Chatterji S."/>
            <person name="Chinwalla A."/>
            <person name="Civetta A."/>
            <person name="Clifton S.W."/>
            <person name="Comeron J.M."/>
            <person name="Costello J.C."/>
            <person name="Coyne J.A."/>
            <person name="Daub J."/>
            <person name="David R.G."/>
            <person name="Delcher A.L."/>
            <person name="Delehaunty K."/>
            <person name="Do C.B."/>
            <person name="Ebling H."/>
            <person name="Edwards K."/>
            <person name="Eickbush T."/>
            <person name="Evans J.D."/>
            <person name="Filipski A."/>
            <person name="Findeiss S."/>
            <person name="Freyhult E."/>
            <person name="Fulton L."/>
            <person name="Fulton R."/>
            <person name="Garcia A.C."/>
            <person name="Gardiner A."/>
            <person name="Garfield D.A."/>
            <person name="Garvin B.E."/>
            <person name="Gibson G."/>
            <person name="Gilbert D."/>
            <person name="Gnerre S."/>
            <person name="Godfrey J."/>
            <person name="Good R."/>
            <person name="Gotea V."/>
            <person name="Gravely B."/>
            <person name="Greenberg A.J."/>
            <person name="Griffiths-Jones S."/>
            <person name="Gross S."/>
            <person name="Guigo R."/>
            <person name="Gustafson E.A."/>
            <person name="Haerty W."/>
            <person name="Hahn M.W."/>
            <person name="Halligan D.L."/>
            <person name="Halpern A.L."/>
            <person name="Halter G.M."/>
            <person name="Han M.V."/>
            <person name="Heger A."/>
            <person name="Hillier L."/>
            <person name="Hinrichs A.S."/>
            <person name="Holmes I."/>
            <person name="Hoskins R.A."/>
            <person name="Hubisz M.J."/>
            <person name="Hultmark D."/>
            <person name="Huntley M.A."/>
            <person name="Jaffe D.B."/>
            <person name="Jagadeeshan S."/>
            <person name="Jeck W.R."/>
            <person name="Johnson J."/>
            <person name="Jones C.D."/>
            <person name="Jordan W.C."/>
            <person name="Karpen G.H."/>
            <person name="Kataoka E."/>
            <person name="Keightley P.D."/>
            <person name="Kheradpour P."/>
            <person name="Kirkness E.F."/>
            <person name="Koerich L.B."/>
            <person name="Kristiansen K."/>
            <person name="Kudrna D."/>
            <person name="Kulathinal R.J."/>
            <person name="Kumar S."/>
            <person name="Kwok R."/>
            <person name="Lander E."/>
            <person name="Langley C.H."/>
            <person name="Lapoint R."/>
            <person name="Lazzaro B.P."/>
            <person name="Lee S.J."/>
            <person name="Levesque L."/>
            <person name="Li R."/>
            <person name="Lin C.F."/>
            <person name="Lin M.F."/>
            <person name="Lindblad-Toh K."/>
            <person name="Llopart A."/>
            <person name="Long M."/>
            <person name="Low L."/>
            <person name="Lozovsky E."/>
            <person name="Lu J."/>
            <person name="Luo M."/>
            <person name="Machado C.A."/>
            <person name="Makalowski W."/>
            <person name="Marzo M."/>
            <person name="Matsuda M."/>
            <person name="Matzkin L."/>
            <person name="McAllister B."/>
            <person name="McBride C.S."/>
            <person name="McKernan B."/>
            <person name="McKernan K."/>
            <person name="Mendez-Lago M."/>
            <person name="Minx P."/>
            <person name="Mollenhauer M.U."/>
            <person name="Montooth K."/>
            <person name="Mount S.M."/>
            <person name="Mu X."/>
            <person name="Myers E."/>
            <person name="Negre B."/>
            <person name="Newfeld S."/>
            <person name="Nielsen R."/>
            <person name="Noor M.A."/>
            <person name="O'Grady P."/>
            <person name="Pachter L."/>
            <person name="Papaceit M."/>
            <person name="Parisi M.J."/>
            <person name="Parisi M."/>
            <person name="Parts L."/>
            <person name="Pedersen J.S."/>
            <person name="Pesole G."/>
            <person name="Phillippy A.M."/>
            <person name="Ponting C.P."/>
            <person name="Pop M."/>
            <person name="Porcelli D."/>
            <person name="Powell J.R."/>
            <person name="Prohaska S."/>
            <person name="Pruitt K."/>
            <person name="Puig M."/>
            <person name="Quesneville H."/>
            <person name="Ram K.R."/>
            <person name="Rand D."/>
            <person name="Rasmussen M.D."/>
            <person name="Reed L.K."/>
            <person name="Reenan R."/>
            <person name="Reily A."/>
            <person name="Remington K.A."/>
            <person name="Rieger T.T."/>
            <person name="Ritchie M.G."/>
            <person name="Robin C."/>
            <person name="Rogers Y.H."/>
            <person name="Rohde C."/>
            <person name="Rozas J."/>
            <person name="Rubenfield M.J."/>
            <person name="Ruiz A."/>
            <person name="Russo S."/>
            <person name="Salzberg S.L."/>
            <person name="Sanchez-Gracia A."/>
            <person name="Saranga D.J."/>
            <person name="Sato H."/>
            <person name="Schaeffer S.W."/>
            <person name="Schatz M.C."/>
            <person name="Schlenke T."/>
            <person name="Schwartz R."/>
            <person name="Segarra C."/>
            <person name="Singh R.S."/>
            <person name="Sirot L."/>
            <person name="Sirota M."/>
            <person name="Sisneros N.B."/>
            <person name="Smith C.D."/>
            <person name="Smith T.F."/>
            <person name="Spieth J."/>
            <person name="Stage D.E."/>
            <person name="Stark A."/>
            <person name="Stephan W."/>
            <person name="Strausberg R.L."/>
            <person name="Strempel S."/>
            <person name="Sturgill D."/>
            <person name="Sutton G."/>
            <person name="Sutton G.G."/>
            <person name="Tao W."/>
            <person name="Teichmann S."/>
            <person name="Tobari Y.N."/>
            <person name="Tomimura Y."/>
            <person name="Tsolas J.M."/>
            <person name="Valente V.L."/>
            <person name="Venter E."/>
            <person name="Venter J.C."/>
            <person name="Vicario S."/>
            <person name="Vieira F.G."/>
            <person name="Vilella A.J."/>
            <person name="Villasante A."/>
            <person name="Walenz B."/>
            <person name="Wang J."/>
            <person name="Wasserman M."/>
            <person name="Watts T."/>
            <person name="Wilson D."/>
            <person name="Wilson R.K."/>
            <person name="Wing R.A."/>
            <person name="Wolfner M.F."/>
            <person name="Wong A."/>
            <person name="Wong G.K."/>
            <person name="Wu C.I."/>
            <person name="Wu G."/>
            <person name="Yamamoto D."/>
            <person name="Yang H.P."/>
            <person name="Yang S.P."/>
            <person name="Yorke J.A."/>
            <person name="Yoshida K."/>
            <person name="Zdobnov E."/>
            <person name="Zhang P."/>
            <person name="Zhang Y."/>
            <person name="Zimin A.V."/>
            <person name="Baldwin J."/>
            <person name="Abdouelleil A."/>
            <person name="Abdulkadir J."/>
            <person name="Abebe A."/>
            <person name="Abera B."/>
            <person name="Abreu J."/>
            <person name="Acer S.C."/>
            <person name="Aftuck L."/>
            <person name="Alexander A."/>
            <person name="An P."/>
            <person name="Anderson E."/>
            <person name="Anderson S."/>
            <person name="Arachi H."/>
            <person name="Azer M."/>
            <person name="Bachantsang P."/>
            <person name="Barry A."/>
            <person name="Bayul T."/>
            <person name="Berlin A."/>
            <person name="Bessette D."/>
            <person name="Bloom T."/>
            <person name="Blye J."/>
            <person name="Boguslavskiy L."/>
            <person name="Bonnet C."/>
            <person name="Boukhgalter B."/>
            <person name="Bourzgui I."/>
            <person name="Brown A."/>
            <person name="Cahill P."/>
            <person name="Channer S."/>
            <person name="Cheshatsang Y."/>
            <person name="Chuda L."/>
            <person name="Citroen M."/>
            <person name="Collymore A."/>
            <person name="Cooke P."/>
            <person name="Costello M."/>
            <person name="D'Aco K."/>
            <person name="Daza R."/>
            <person name="De Haan G."/>
            <person name="DeGray S."/>
            <person name="DeMaso C."/>
            <person name="Dhargay N."/>
            <person name="Dooley K."/>
            <person name="Dooley E."/>
            <person name="Doricent M."/>
            <person name="Dorje P."/>
            <person name="Dorjee K."/>
            <person name="Dupes A."/>
            <person name="Elong R."/>
            <person name="Falk J."/>
            <person name="Farina A."/>
            <person name="Faro S."/>
            <person name="Ferguson D."/>
            <person name="Fisher S."/>
            <person name="Foley C.D."/>
            <person name="Franke A."/>
            <person name="Friedrich D."/>
            <person name="Gadbois L."/>
            <person name="Gearin G."/>
            <person name="Gearin C.R."/>
            <person name="Giannoukos G."/>
            <person name="Goode T."/>
            <person name="Graham J."/>
            <person name="Grandbois E."/>
            <person name="Grewal S."/>
            <person name="Gyaltsen K."/>
            <person name="Hafez N."/>
            <person name="Hagos B."/>
            <person name="Hall J."/>
            <person name="Henson C."/>
            <person name="Hollinger A."/>
            <person name="Honan T."/>
            <person name="Huard M.D."/>
            <person name="Hughes L."/>
            <person name="Hurhula B."/>
            <person name="Husby M.E."/>
            <person name="Kamat A."/>
            <person name="Kanga B."/>
            <person name="Kashin S."/>
            <person name="Khazanovich D."/>
            <person name="Kisner P."/>
            <person name="Lance K."/>
            <person name="Lara M."/>
            <person name="Lee W."/>
            <person name="Lennon N."/>
            <person name="Letendre F."/>
            <person name="LeVine R."/>
            <person name="Lipovsky A."/>
            <person name="Liu X."/>
            <person name="Liu J."/>
            <person name="Liu S."/>
            <person name="Lokyitsang T."/>
            <person name="Lokyitsang Y."/>
            <person name="Lubonja R."/>
            <person name="Lui A."/>
            <person name="MacDonald P."/>
            <person name="Magnisalis V."/>
            <person name="Maru K."/>
            <person name="Matthews C."/>
            <person name="McCusker W."/>
            <person name="McDonough S."/>
            <person name="Mehta T."/>
            <person name="Meldrim J."/>
            <person name="Meneus L."/>
            <person name="Mihai O."/>
            <person name="Mihalev A."/>
            <person name="Mihova T."/>
            <person name="Mittelman R."/>
            <person name="Mlenga V."/>
            <person name="Montmayeur A."/>
            <person name="Mulrain L."/>
            <person name="Navidi A."/>
            <person name="Naylor J."/>
            <person name="Negash T."/>
            <person name="Nguyen T."/>
            <person name="Nguyen N."/>
            <person name="Nicol R."/>
            <person name="Norbu C."/>
            <person name="Norbu N."/>
            <person name="Novod N."/>
            <person name="O'Neill B."/>
            <person name="Osman S."/>
            <person name="Markiewicz E."/>
            <person name="Oyono O.L."/>
            <person name="Patti C."/>
            <person name="Phunkhang P."/>
            <person name="Pierre F."/>
            <person name="Priest M."/>
            <person name="Raghuraman S."/>
            <person name="Rege F."/>
            <person name="Reyes R."/>
            <person name="Rise C."/>
            <person name="Rogov P."/>
            <person name="Ross K."/>
            <person name="Ryan E."/>
            <person name="Settipalli S."/>
            <person name="Shea T."/>
            <person name="Sherpa N."/>
            <person name="Shi L."/>
            <person name="Shih D."/>
            <person name="Sparrow T."/>
            <person name="Spaulding J."/>
            <person name="Stalker J."/>
            <person name="Stange-Thomann N."/>
            <person name="Stavropoulos S."/>
            <person name="Stone C."/>
            <person name="Strader C."/>
            <person name="Tesfaye S."/>
            <person name="Thomson T."/>
            <person name="Thoulutsang Y."/>
            <person name="Thoulutsang D."/>
            <person name="Topham K."/>
            <person name="Topping I."/>
            <person name="Tsamla T."/>
            <person name="Vassiliev H."/>
            <person name="Vo A."/>
            <person name="Wangchuk T."/>
            <person name="Wangdi T."/>
            <person name="Weiand M."/>
            <person name="Wilkinson J."/>
            <person name="Wilson A."/>
            <person name="Yadav S."/>
            <person name="Young G."/>
            <person name="Yu Q."/>
            <person name="Zembek L."/>
            <person name="Zhong D."/>
            <person name="Zimmer A."/>
            <person name="Zwirko Z."/>
            <person name="Jaffe D.B."/>
            <person name="Alvarez P."/>
            <person name="Brockman W."/>
            <person name="Butler J."/>
            <person name="Chin C."/>
            <person name="Gnerre S."/>
            <person name="Grabherr M."/>
            <person name="Kleber M."/>
            <person name="Mauceli E."/>
            <person name="MacCallum I."/>
        </authorList>
    </citation>
    <scope>NUCLEOTIDE SEQUENCE [LARGE SCALE GENOMIC DNA]</scope>
    <source>
        <strain evidence="12">Tucson 15010-1051.87</strain>
    </source>
</reference>
<organism evidence="11 12">
    <name type="scientific">Drosophila virilis</name>
    <name type="common">Fruit fly</name>
    <dbReference type="NCBI Taxonomy" id="7244"/>
    <lineage>
        <taxon>Eukaryota</taxon>
        <taxon>Metazoa</taxon>
        <taxon>Ecdysozoa</taxon>
        <taxon>Arthropoda</taxon>
        <taxon>Hexapoda</taxon>
        <taxon>Insecta</taxon>
        <taxon>Pterygota</taxon>
        <taxon>Neoptera</taxon>
        <taxon>Endopterygota</taxon>
        <taxon>Diptera</taxon>
        <taxon>Brachycera</taxon>
        <taxon>Muscomorpha</taxon>
        <taxon>Ephydroidea</taxon>
        <taxon>Drosophilidae</taxon>
        <taxon>Drosophila</taxon>
    </lineage>
</organism>
<dbReference type="KEGG" id="dvi:6633571"/>
<sequence>MRGYFWQLVGISCAIKVLLLPAYYSTDFEVHRNWLAITHSLPLNRWYLDATSEWTLDYPPFFAYFEWLLSQVAKYVDPNMLIVQNLNYASVRTVHFQRISVIIMDLIYMLGVRCCMAALGIVPSTQKHIAGCMLLFLNVGLIFVDHIHFQYNGFLFGILLLSISALLRQRYLWSAFAFAVLLNFKHIFLYMAPAFGVYLLKFYCLAQGNFGQNTLRLLAVGLVPFVLSFGPFWHQLPQLMSRLFPFKRGLTHAYWAPNIWALYNAADKVAVVALKRTTESEATSTTSGLVQEVQHIVLPTITPSITFALTFLFMLPILIKLYMTRSREQARLLFMRAVVLCSCSSFMFGWHVHEKAILMCLIPLCLLALLDRRDARFAYILAVAGYYSLFPLLFEVDLLVPRYSLYMTYMAMMYGQLERVYKCKPNFHLLEWIYFLGFITIPIYEHIVSRLLGLHSLFPFMPLLLTSVYSGLGVLYFYVRYYIYAMDLKWPSFGKRRVTQIKSSATKRKRKTK</sequence>
<evidence type="ECO:0000256" key="4">
    <source>
        <dbReference type="ARBA" id="ARBA00022676"/>
    </source>
</evidence>
<feature type="transmembrane region" description="Helical" evidence="10">
    <location>
        <begin position="331"/>
        <end position="349"/>
    </location>
</feature>
<evidence type="ECO:0000313" key="11">
    <source>
        <dbReference type="EMBL" id="EDW62561.1"/>
    </source>
</evidence>
<dbReference type="eggNOG" id="KOG2576">
    <property type="taxonomic scope" value="Eukaryota"/>
</dbReference>
<dbReference type="EMBL" id="CH940653">
    <property type="protein sequence ID" value="EDW62561.1"/>
    <property type="molecule type" value="Genomic_DNA"/>
</dbReference>
<dbReference type="AlphaFoldDB" id="B4M6Z4"/>
<feature type="transmembrane region" description="Helical" evidence="10">
    <location>
        <begin position="187"/>
        <end position="205"/>
    </location>
</feature>
<feature type="transmembrane region" description="Helical" evidence="10">
    <location>
        <begin position="102"/>
        <end position="122"/>
    </location>
</feature>
<keyword evidence="8 10" id="KW-1133">Transmembrane helix</keyword>
<evidence type="ECO:0000256" key="8">
    <source>
        <dbReference type="ARBA" id="ARBA00022989"/>
    </source>
</evidence>
<feature type="transmembrane region" description="Helical" evidence="10">
    <location>
        <begin position="400"/>
        <end position="417"/>
    </location>
</feature>
<evidence type="ECO:0000256" key="5">
    <source>
        <dbReference type="ARBA" id="ARBA00022679"/>
    </source>
</evidence>
<feature type="transmembrane region" description="Helical" evidence="10">
    <location>
        <begin position="151"/>
        <end position="167"/>
    </location>
</feature>